<dbReference type="EMBL" id="CP025096">
    <property type="protein sequence ID" value="AUD06737.1"/>
    <property type="molecule type" value="Genomic_DNA"/>
</dbReference>
<evidence type="ECO:0000313" key="1">
    <source>
        <dbReference type="EMBL" id="AUD06737.1"/>
    </source>
</evidence>
<organism evidence="1 2">
    <name type="scientific">Spirosoma pollinicola</name>
    <dbReference type="NCBI Taxonomy" id="2057025"/>
    <lineage>
        <taxon>Bacteria</taxon>
        <taxon>Pseudomonadati</taxon>
        <taxon>Bacteroidota</taxon>
        <taxon>Cytophagia</taxon>
        <taxon>Cytophagales</taxon>
        <taxon>Cytophagaceae</taxon>
        <taxon>Spirosoma</taxon>
    </lineage>
</organism>
<dbReference type="RefSeq" id="WP_100993272.1">
    <property type="nucleotide sequence ID" value="NZ_CP025096.1"/>
</dbReference>
<dbReference type="AlphaFoldDB" id="A0A2K8ZA41"/>
<dbReference type="Proteomes" id="UP000232883">
    <property type="component" value="Chromosome"/>
</dbReference>
<keyword evidence="2" id="KW-1185">Reference proteome</keyword>
<name>A0A2K8ZA41_9BACT</name>
<protein>
    <submittedName>
        <fullName evidence="1">Uncharacterized protein</fullName>
    </submittedName>
</protein>
<accession>A0A2K8ZA41</accession>
<proteinExistence type="predicted"/>
<dbReference type="KEGG" id="spir:CWM47_35780"/>
<gene>
    <name evidence="1" type="ORF">CWM47_35780</name>
</gene>
<evidence type="ECO:0000313" key="2">
    <source>
        <dbReference type="Proteomes" id="UP000232883"/>
    </source>
</evidence>
<reference evidence="1 2" key="1">
    <citation type="submission" date="2017-11" db="EMBL/GenBank/DDBJ databases">
        <title>Taxonomic description and genome sequences of Spirosoma HA7 sp. nov., isolated from pollen microhabitat of Corylus avellana.</title>
        <authorList>
            <person name="Ambika Manirajan B."/>
            <person name="Suarez C."/>
            <person name="Ratering S."/>
            <person name="Geissler-Plaum R."/>
            <person name="Cardinale M."/>
            <person name="Sylvia S."/>
        </authorList>
    </citation>
    <scope>NUCLEOTIDE SEQUENCE [LARGE SCALE GENOMIC DNA]</scope>
    <source>
        <strain evidence="1 2">HA7</strain>
    </source>
</reference>
<sequence>MKVNLLNTFILICLTACSSAPLDQRYSEAIGLGPLLEVMPPIGKTELGWIMLAKKANDENSVSNEGKTFRELSKQGLNMVKATKAQSFVDSINYKVEVDQRLKSNF</sequence>